<dbReference type="EMBL" id="KQ485240">
    <property type="protein sequence ID" value="KYP32518.1"/>
    <property type="molecule type" value="Genomic_DNA"/>
</dbReference>
<dbReference type="Proteomes" id="UP000075243">
    <property type="component" value="Unassembled WGS sequence"/>
</dbReference>
<keyword evidence="2" id="KW-1185">Reference proteome</keyword>
<protein>
    <recommendedName>
        <fullName evidence="3">Retrovirus-related Pol polyprotein from transposon TNT 1-94</fullName>
    </recommendedName>
</protein>
<evidence type="ECO:0000313" key="2">
    <source>
        <dbReference type="Proteomes" id="UP000075243"/>
    </source>
</evidence>
<dbReference type="Gramene" id="C.cajan_43634.t">
    <property type="protein sequence ID" value="C.cajan_43634.t.cds1"/>
    <property type="gene ID" value="C.cajan_43634"/>
</dbReference>
<accession>A0A151QQE5</accession>
<proteinExistence type="predicted"/>
<sequence length="120" mass="13623">MCLADSATIHTMQEINVSTISGNTNIIKGFERANILLPGGTKLHIINALYSSKYYRNLLSFKDIPLNGFHIETNNEGNVEYLHITKIYLNKKEVLKKLLAFSYGLYCTYVNIVEIHTIVN</sequence>
<evidence type="ECO:0000313" key="1">
    <source>
        <dbReference type="EMBL" id="KYP32518.1"/>
    </source>
</evidence>
<dbReference type="AlphaFoldDB" id="A0A151QQE5"/>
<reference evidence="1" key="1">
    <citation type="journal article" date="2012" name="Nat. Biotechnol.">
        <title>Draft genome sequence of pigeonpea (Cajanus cajan), an orphan legume crop of resource-poor farmers.</title>
        <authorList>
            <person name="Varshney R.K."/>
            <person name="Chen W."/>
            <person name="Li Y."/>
            <person name="Bharti A.K."/>
            <person name="Saxena R.K."/>
            <person name="Schlueter J.A."/>
            <person name="Donoghue M.T."/>
            <person name="Azam S."/>
            <person name="Fan G."/>
            <person name="Whaley A.M."/>
            <person name="Farmer A.D."/>
            <person name="Sheridan J."/>
            <person name="Iwata A."/>
            <person name="Tuteja R."/>
            <person name="Penmetsa R.V."/>
            <person name="Wu W."/>
            <person name="Upadhyaya H.D."/>
            <person name="Yang S.P."/>
            <person name="Shah T."/>
            <person name="Saxena K.B."/>
            <person name="Michael T."/>
            <person name="McCombie W.R."/>
            <person name="Yang B."/>
            <person name="Zhang G."/>
            <person name="Yang H."/>
            <person name="Wang J."/>
            <person name="Spillane C."/>
            <person name="Cook D.R."/>
            <person name="May G.D."/>
            <person name="Xu X."/>
            <person name="Jackson S.A."/>
        </authorList>
    </citation>
    <scope>NUCLEOTIDE SEQUENCE [LARGE SCALE GENOMIC DNA]</scope>
</reference>
<name>A0A151QQE5_CAJCA</name>
<evidence type="ECO:0008006" key="3">
    <source>
        <dbReference type="Google" id="ProtNLM"/>
    </source>
</evidence>
<gene>
    <name evidence="1" type="ORF">KK1_046786</name>
</gene>
<organism evidence="1 2">
    <name type="scientific">Cajanus cajan</name>
    <name type="common">Pigeon pea</name>
    <name type="synonym">Cajanus indicus</name>
    <dbReference type="NCBI Taxonomy" id="3821"/>
    <lineage>
        <taxon>Eukaryota</taxon>
        <taxon>Viridiplantae</taxon>
        <taxon>Streptophyta</taxon>
        <taxon>Embryophyta</taxon>
        <taxon>Tracheophyta</taxon>
        <taxon>Spermatophyta</taxon>
        <taxon>Magnoliopsida</taxon>
        <taxon>eudicotyledons</taxon>
        <taxon>Gunneridae</taxon>
        <taxon>Pentapetalae</taxon>
        <taxon>rosids</taxon>
        <taxon>fabids</taxon>
        <taxon>Fabales</taxon>
        <taxon>Fabaceae</taxon>
        <taxon>Papilionoideae</taxon>
        <taxon>50 kb inversion clade</taxon>
        <taxon>NPAAA clade</taxon>
        <taxon>indigoferoid/millettioid clade</taxon>
        <taxon>Phaseoleae</taxon>
        <taxon>Cajanus</taxon>
    </lineage>
</organism>